<dbReference type="PROSITE" id="PS50297">
    <property type="entry name" value="ANK_REP_REGION"/>
    <property type="match status" value="13"/>
</dbReference>
<dbReference type="SUPFAM" id="SSF52129">
    <property type="entry name" value="Caspase-like"/>
    <property type="match status" value="1"/>
</dbReference>
<feature type="repeat" description="ANK" evidence="3">
    <location>
        <begin position="467"/>
        <end position="501"/>
    </location>
</feature>
<feature type="repeat" description="ANK" evidence="3">
    <location>
        <begin position="2363"/>
        <end position="2395"/>
    </location>
</feature>
<dbReference type="Gene3D" id="1.25.40.20">
    <property type="entry name" value="Ankyrin repeat-containing domain"/>
    <property type="match status" value="10"/>
</dbReference>
<comment type="caution">
    <text evidence="6">The sequence shown here is derived from an EMBL/GenBank/DDBJ whole genome shotgun (WGS) entry which is preliminary data.</text>
</comment>
<dbReference type="InterPro" id="IPR007111">
    <property type="entry name" value="NACHT_NTPase"/>
</dbReference>
<dbReference type="Pfam" id="PF12796">
    <property type="entry name" value="Ank_2"/>
    <property type="match status" value="12"/>
</dbReference>
<keyword evidence="2 3" id="KW-0040">ANK repeat</keyword>
<proteinExistence type="predicted"/>
<dbReference type="InterPro" id="IPR029030">
    <property type="entry name" value="Caspase-like_dom_sf"/>
</dbReference>
<feature type="repeat" description="ANK" evidence="3">
    <location>
        <begin position="2464"/>
        <end position="2496"/>
    </location>
</feature>
<dbReference type="PROSITE" id="PS50088">
    <property type="entry name" value="ANK_REPEAT"/>
    <property type="match status" value="16"/>
</dbReference>
<feature type="repeat" description="ANK" evidence="3">
    <location>
        <begin position="2021"/>
        <end position="2053"/>
    </location>
</feature>
<feature type="repeat" description="ANK" evidence="3">
    <location>
        <begin position="2866"/>
        <end position="2898"/>
    </location>
</feature>
<evidence type="ECO:0008006" key="8">
    <source>
        <dbReference type="Google" id="ProtNLM"/>
    </source>
</evidence>
<feature type="repeat" description="ANK" evidence="3">
    <location>
        <begin position="1845"/>
        <end position="1877"/>
    </location>
</feature>
<dbReference type="PANTHER" id="PTHR24198">
    <property type="entry name" value="ANKYRIN REPEAT AND PROTEIN KINASE DOMAIN-CONTAINING PROTEIN"/>
    <property type="match status" value="1"/>
</dbReference>
<evidence type="ECO:0000256" key="2">
    <source>
        <dbReference type="ARBA" id="ARBA00023043"/>
    </source>
</evidence>
<reference evidence="6 7" key="1">
    <citation type="submission" date="2020-04" db="EMBL/GenBank/DDBJ databases">
        <authorList>
            <person name="Alioto T."/>
            <person name="Alioto T."/>
            <person name="Gomez Garrido J."/>
        </authorList>
    </citation>
    <scope>NUCLEOTIDE SEQUENCE [LARGE SCALE GENOMIC DNA]</scope>
</reference>
<dbReference type="PRINTS" id="PR01415">
    <property type="entry name" value="ANKYRIN"/>
</dbReference>
<evidence type="ECO:0000256" key="3">
    <source>
        <dbReference type="PROSITE-ProRule" id="PRU00023"/>
    </source>
</evidence>
<feature type="repeat" description="ANK" evidence="3">
    <location>
        <begin position="2631"/>
        <end position="2663"/>
    </location>
</feature>
<feature type="repeat" description="ANK" evidence="3">
    <location>
        <begin position="2054"/>
        <end position="2086"/>
    </location>
</feature>
<feature type="domain" description="Peptidase C14 caspase" evidence="4">
    <location>
        <begin position="644"/>
        <end position="882"/>
    </location>
</feature>
<feature type="domain" description="NACHT" evidence="5">
    <location>
        <begin position="1183"/>
        <end position="1320"/>
    </location>
</feature>
<feature type="repeat" description="ANK" evidence="3">
    <location>
        <begin position="397"/>
        <end position="429"/>
    </location>
</feature>
<dbReference type="Gene3D" id="3.40.50.300">
    <property type="entry name" value="P-loop containing nucleotide triphosphate hydrolases"/>
    <property type="match status" value="1"/>
</dbReference>
<sequence>MGRSADLNRLVSQEEIKFWDVIGSGIKIKEIRYIFLILSTAKAVDKILFKLSIYSKLKSYIMVLKIKYNLIVSEKRQLETEPQTSQEDKKMTSDDEQYEICFKNMLSVSYVEKNKGDLPALHFAARVYDVDACRHLVEQGADVNEKCSILGATPLHYAAMNEAHGGGIIDFLLEKGCDIYETDARYVEAFEYALRPGNYKLAMQIDMCSQERHSYMPATIGRVIERALINDNLNFAKFVYNNKRDELLSERPCYFHFLKIACQFGDLEMCKWLMEEVKIDVNQFEDEDWKEQLLNTVECNLKNEMNKILQYLFSRLQFTADEQSQAYRSAFYSIVVNQNICLKDAEELFNGFADSKIQSGPFEGFNWLRFSVTCNNLDVAKLMHDKDGELINEIDEDGVTILHHAAQFGSVEMCRWLIAQGQDLYAFNNKTRANFLHYAALNSCDGEDIIKTFGQDLREYVNKIDGNFQTSLHSAMLHEDFNDKVAEALLELGADLNVKWKGNNLLHFCIVNHVLDCAIFVDGKDNNLIKQRGEGGKSTLHIAADNFDKDICAWLVVSKGAHPRELTVGGKSVLESTCNAEAKQFLLSLVTNQEIYNYYKEYYFDLNDMLLNCEARGKSDSPAVLGYFESNPNGKIVRQNADNVCVLVVHYDFDKVERDRDAWFRDGDAEDVENLRKTFENNRKCNFRSILSPEKEVLLQLIAGQEQLLRFFCLEEVPSVFILFVLSHGKSDGRIYTDHWNEEFNDFTQFTTEDIFESLRKLELFNDCLKITVFGPCRGELDDVIFNSNRKIANYDNRNSCRITFSPDMPNLVIFYSTVETTLAKRNERGTWIATATCDVVNELDKDKPLLVVLSSIQFRLHNVSGANYDAEKSRSVGQTPEVKIFSQDRTFIFRKSLVAAKPPRSTSDAKKQKKESVIKIVSEFYPWKSTAGQNIRGRRAFLFYEQWNDEVEEMSRALSQNLDFESNTRKLSWKSLILYKKEVCDLENDVGCILSCFFGQISEEKDTKEICVLVDKSEVPVSEILHGCVGPNNEKLIGKPKIFILIDQKATMQHDNAPSNCHDFRISATNHSGWLILHLKDKEKVHALIQILKGDQLKMGKSLQELLVDLLISKGTENKEFLNSTLQFLLDFPDWPRLFVRPNFSLIRNEQGPVSTINFTELFERAKTLAKESQVWILSSIAGTGKTTVLREIAFHLGKSDPNVKILRVLLSKNSLYFAKNKIVNEIKYLAETTKNSHEEIKNLIEQKKVIIFLDGFDEICPVHRDKVITLVKALREREISLWIATRPHEMATIIQEVEEKAVMFQIEPFDEEKQTELLALKTEKNRDECNRFLSGFQNKDILQNPLHLSLLAQCNGEGNLYQIYDRVVKEKVDMCLVRKGYDQNNQNAFLEQRELTLNLVRLIAFRLILGVDLIGPGETTAELERLNDFGISSFAFGSVTFIHQTFAEFLASQQFLKDLEDTGTSVLPLFRQEGPQQCRMFVDLFYATLTEEEDIKVHTQYLLTFARGELDYYFDPICDEQLRNVFSLLKGHVTFQGGQGKSIGMPDGPKIVMKAIKCDEIAAGLLDMCAIKDSPQLVQMLPELLEKMAKHNAVGFLKKLKEKFPDLPELIRSRSSDINAAFYAIEEGHAELLDSLLECGVDVNSVKYAVNALYFACMKGDVKCVEVLLKHGAIEAVFRGLEEILHGYYNINLYDLQGFNPTGIHDPLTVAASFGKLDVVQFLLQEKISGFIRDKATLEMDQFRQEWNAFQYAAYKGEVDVAECLLGKSPDLRDKKTRDGKSPLQLAAENKQLEMCWWLVKDAGVDLNSLFPNKEEPDWTFIDFTYLDYLMMLQDDVHKTDVRGKTSLHCAAEYGDLKSVQKLINLGANLEAKDKKGWNAVHFACRNLQSSNYKVLKLLHEKNSLLAKEKTKCGKTALLILIESSNKYSANVLLMTTFLVEEAGVDVTAVDSKGQTAPSVAAYKELSCIDYLVKNKDSGPLLEDRWGNRGIHLAAETGNLDNLHCWISMGGALNVTNSDGSTALHVAASYGHLPFLEELVESGVDLDAINLRDETALLLACRNGRTDVIEYLLAKNADVNKYDENGDFPLRSVIKSDRVELVQKFIDHGANLNFQDSQGRTVLHHAIPSRKMVSFLHANNKELVEARTLECNTVLHLAIIQYREGKSDDLIRWLIEESGVDVNAVNCNGFTALQLACSEKKWNAVEILLLAEDIDANINLAPREDPTLHILAETNRIDLVQKLTIDRGADLTIKNDLGMNVIHYALKCFEMLKFLHEKNDKLVHELTNDGGTTLFSAIYQCSDTEQDFTVIRWLVEEAKVDLNVTDQSGQFALEYAAALRKFYLVEYFLTKNVEVNKQGSEGKTTLHHATRLGSTDVVQKLLDRGADLTIKDQEGKNVLHCALEELQMVQFLHERNGKLVQERTLDGRTSLHLAIEEYFHSDDLICWLVEVAMMDPNATTENGETALLIACQFSKWDVVDFLLTKQVDPNIADLKGTVPLHLAAKAGKLELVKSLIKCGADSNLKDNEGKNSLHHALQFFEIVVFLHDFNSELVSAVTNDGKTSLHLAIEIYEYCLEVIRWHMDVAKIDLNARNENGETALMISFQLEKWDLIDFLLTKNVDANIPDRKGTVPLHLVAGKGDLELVKKLIECGADPAQKDIEGKNSLHHALQFLEVIEFLHDFNSDLVNAVTDEGKPILHLAIERYEHHLKAIHWLIEVAKIDLNTRNDNGETALLIAIKLEKLDLIDFLLTKNVDANIPDGKGTVPLHLVAVKGDMELVKKLIECGADPAQKDSEGKNSLHHALQFFELVSYLHEIDSDLVSAVTNDGRNSLHLAMEMYDYYAEVIRWLVEGEKVDLNACNAFGETALLMACKRETMDIVQGLLMKNVNISIKDREENSALQYAIDRELPDEV</sequence>
<dbReference type="InterPro" id="IPR036770">
    <property type="entry name" value="Ankyrin_rpt-contain_sf"/>
</dbReference>
<dbReference type="GO" id="GO:0004197">
    <property type="term" value="F:cysteine-type endopeptidase activity"/>
    <property type="evidence" value="ECO:0007669"/>
    <property type="project" value="InterPro"/>
</dbReference>
<keyword evidence="7" id="KW-1185">Reference proteome</keyword>
<evidence type="ECO:0000313" key="6">
    <source>
        <dbReference type="EMBL" id="CAB3380788.1"/>
    </source>
</evidence>
<dbReference type="SMART" id="SM00248">
    <property type="entry name" value="ANK"/>
    <property type="match status" value="41"/>
</dbReference>
<accession>A0A8S1DEA7</accession>
<evidence type="ECO:0000313" key="7">
    <source>
        <dbReference type="Proteomes" id="UP000494165"/>
    </source>
</evidence>
<feature type="repeat" description="ANK" evidence="3">
    <location>
        <begin position="2598"/>
        <end position="2630"/>
    </location>
</feature>
<feature type="repeat" description="ANK" evidence="3">
    <location>
        <begin position="150"/>
        <end position="184"/>
    </location>
</feature>
<protein>
    <recommendedName>
        <fullName evidence="8">NACHT domain-containing protein</fullName>
    </recommendedName>
</protein>
<organism evidence="6 7">
    <name type="scientific">Cloeon dipterum</name>
    <dbReference type="NCBI Taxonomy" id="197152"/>
    <lineage>
        <taxon>Eukaryota</taxon>
        <taxon>Metazoa</taxon>
        <taxon>Ecdysozoa</taxon>
        <taxon>Arthropoda</taxon>
        <taxon>Hexapoda</taxon>
        <taxon>Insecta</taxon>
        <taxon>Pterygota</taxon>
        <taxon>Palaeoptera</taxon>
        <taxon>Ephemeroptera</taxon>
        <taxon>Pisciforma</taxon>
        <taxon>Baetidae</taxon>
        <taxon>Cloeon</taxon>
    </lineage>
</organism>
<dbReference type="SUPFAM" id="SSF52540">
    <property type="entry name" value="P-loop containing nucleoside triphosphate hydrolases"/>
    <property type="match status" value="1"/>
</dbReference>
<dbReference type="Gene3D" id="3.40.50.1460">
    <property type="match status" value="1"/>
</dbReference>
<evidence type="ECO:0000256" key="1">
    <source>
        <dbReference type="ARBA" id="ARBA00022737"/>
    </source>
</evidence>
<keyword evidence="1" id="KW-0677">Repeat</keyword>
<dbReference type="SUPFAM" id="SSF48403">
    <property type="entry name" value="Ankyrin repeat"/>
    <property type="match status" value="7"/>
</dbReference>
<evidence type="ECO:0000259" key="4">
    <source>
        <dbReference type="Pfam" id="PF00656"/>
    </source>
</evidence>
<dbReference type="InterPro" id="IPR011600">
    <property type="entry name" value="Pept_C14_caspase"/>
</dbReference>
<feature type="repeat" description="ANK" evidence="3">
    <location>
        <begin position="2087"/>
        <end position="2119"/>
    </location>
</feature>
<feature type="repeat" description="ANK" evidence="3">
    <location>
        <begin position="116"/>
        <end position="148"/>
    </location>
</feature>
<dbReference type="EMBL" id="CADEPI010000217">
    <property type="protein sequence ID" value="CAB3380788.1"/>
    <property type="molecule type" value="Genomic_DNA"/>
</dbReference>
<dbReference type="GO" id="GO:0006508">
    <property type="term" value="P:proteolysis"/>
    <property type="evidence" value="ECO:0007669"/>
    <property type="project" value="InterPro"/>
</dbReference>
<dbReference type="Proteomes" id="UP000494165">
    <property type="component" value="Unassembled WGS sequence"/>
</dbReference>
<feature type="repeat" description="ANK" evidence="3">
    <location>
        <begin position="2497"/>
        <end position="2529"/>
    </location>
</feature>
<evidence type="ECO:0000259" key="5">
    <source>
        <dbReference type="Pfam" id="PF05729"/>
    </source>
</evidence>
<gene>
    <name evidence="6" type="ORF">CLODIP_2_CD02480</name>
</gene>
<dbReference type="Pfam" id="PF05729">
    <property type="entry name" value="NACHT"/>
    <property type="match status" value="1"/>
</dbReference>
<feature type="repeat" description="ANK" evidence="3">
    <location>
        <begin position="2732"/>
        <end position="2764"/>
    </location>
</feature>
<feature type="repeat" description="ANK" evidence="3">
    <location>
        <begin position="2765"/>
        <end position="2797"/>
    </location>
</feature>
<dbReference type="OrthoDB" id="6693298at2759"/>
<name>A0A8S1DEA7_9INSE</name>
<dbReference type="InterPro" id="IPR002110">
    <property type="entry name" value="Ankyrin_rpt"/>
</dbReference>
<dbReference type="Pfam" id="PF00656">
    <property type="entry name" value="Peptidase_C14"/>
    <property type="match status" value="1"/>
</dbReference>
<dbReference type="InterPro" id="IPR027417">
    <property type="entry name" value="P-loop_NTPase"/>
</dbReference>
<dbReference type="PANTHER" id="PTHR24198:SF165">
    <property type="entry name" value="ANKYRIN REPEAT-CONTAINING PROTEIN-RELATED"/>
    <property type="match status" value="1"/>
</dbReference>